<organism evidence="7 8">
    <name type="scientific">Actinophytocola xinjiangensis</name>
    <dbReference type="NCBI Taxonomy" id="485602"/>
    <lineage>
        <taxon>Bacteria</taxon>
        <taxon>Bacillati</taxon>
        <taxon>Actinomycetota</taxon>
        <taxon>Actinomycetes</taxon>
        <taxon>Pseudonocardiales</taxon>
        <taxon>Pseudonocardiaceae</taxon>
    </lineage>
</organism>
<dbReference type="PANTHER" id="PTHR11101">
    <property type="entry name" value="PHOSPHATE TRANSPORTER"/>
    <property type="match status" value="1"/>
</dbReference>
<gene>
    <name evidence="7" type="ORF">BLA60_14970</name>
</gene>
<dbReference type="GO" id="GO:0005315">
    <property type="term" value="F:phosphate transmembrane transporter activity"/>
    <property type="evidence" value="ECO:0007669"/>
    <property type="project" value="InterPro"/>
</dbReference>
<evidence type="ECO:0000313" key="8">
    <source>
        <dbReference type="Proteomes" id="UP000185696"/>
    </source>
</evidence>
<keyword evidence="2" id="KW-0813">Transport</keyword>
<comment type="subcellular location">
    <subcellularLocation>
        <location evidence="1">Membrane</location>
        <topology evidence="1">Multi-pass membrane protein</topology>
    </subcellularLocation>
</comment>
<sequence length="332" mass="33401">MLLPVSLLCVATAFVFLCGANDGGALLVVAVAHRARARVAVLLVLGAAVAAAPMLFGLAVARTFTDRLFADPEGHADLVFLAGVGAATGLVLHLTARGIPTSITLALLGALSGAALGLGATPAWRQLAVVLAVGVAAPFCGVLVGYLLGLAARRIPGTASMPARVRVAQVLAFTGQCLAYAANDGQKMFAVVAVAMTATTTALGYAAAVPIGWISLAIGVVFTVGSVVSLRRIGRGATTALVAARPWHVVSAEVASSVAVLGSSMFGMPVSMTQSTAGGLVGAALTQGRTRVRWQFSVPMFVAWVVTLPAGFGAGFLVGLGLEGVMLWNGVA</sequence>
<accession>A0A7Z1AZ91</accession>
<feature type="transmembrane region" description="Helical" evidence="6">
    <location>
        <begin position="76"/>
        <end position="96"/>
    </location>
</feature>
<dbReference type="Pfam" id="PF01384">
    <property type="entry name" value="PHO4"/>
    <property type="match status" value="1"/>
</dbReference>
<dbReference type="InterPro" id="IPR001204">
    <property type="entry name" value="Phos_transporter"/>
</dbReference>
<name>A0A7Z1AZ91_9PSEU</name>
<feature type="transmembrane region" description="Helical" evidence="6">
    <location>
        <begin position="127"/>
        <end position="151"/>
    </location>
</feature>
<proteinExistence type="predicted"/>
<dbReference type="GO" id="GO:0035435">
    <property type="term" value="P:phosphate ion transmembrane transport"/>
    <property type="evidence" value="ECO:0007669"/>
    <property type="project" value="TreeGrafter"/>
</dbReference>
<keyword evidence="8" id="KW-1185">Reference proteome</keyword>
<feature type="transmembrane region" description="Helical" evidence="6">
    <location>
        <begin position="301"/>
        <end position="322"/>
    </location>
</feature>
<dbReference type="Proteomes" id="UP000185696">
    <property type="component" value="Unassembled WGS sequence"/>
</dbReference>
<comment type="caution">
    <text evidence="7">The sequence shown here is derived from an EMBL/GenBank/DDBJ whole genome shotgun (WGS) entry which is preliminary data.</text>
</comment>
<dbReference type="PANTHER" id="PTHR11101:SF80">
    <property type="entry name" value="PHOSPHATE TRANSPORTER"/>
    <property type="match status" value="1"/>
</dbReference>
<evidence type="ECO:0000256" key="5">
    <source>
        <dbReference type="ARBA" id="ARBA00023136"/>
    </source>
</evidence>
<dbReference type="AlphaFoldDB" id="A0A7Z1AZ91"/>
<keyword evidence="5 6" id="KW-0472">Membrane</keyword>
<evidence type="ECO:0000256" key="3">
    <source>
        <dbReference type="ARBA" id="ARBA00022692"/>
    </source>
</evidence>
<feature type="transmembrane region" description="Helical" evidence="6">
    <location>
        <begin position="213"/>
        <end position="230"/>
    </location>
</feature>
<dbReference type="EMBL" id="MSIF01000006">
    <property type="protein sequence ID" value="OLF10716.1"/>
    <property type="molecule type" value="Genomic_DNA"/>
</dbReference>
<evidence type="ECO:0000313" key="7">
    <source>
        <dbReference type="EMBL" id="OLF10716.1"/>
    </source>
</evidence>
<feature type="transmembrane region" description="Helical" evidence="6">
    <location>
        <begin position="40"/>
        <end position="64"/>
    </location>
</feature>
<protein>
    <submittedName>
        <fullName evidence="7">Inorganic phosphate transporter</fullName>
    </submittedName>
</protein>
<evidence type="ECO:0000256" key="2">
    <source>
        <dbReference type="ARBA" id="ARBA00022448"/>
    </source>
</evidence>
<keyword evidence="4 6" id="KW-1133">Transmembrane helix</keyword>
<feature type="transmembrane region" description="Helical" evidence="6">
    <location>
        <begin position="189"/>
        <end position="207"/>
    </location>
</feature>
<evidence type="ECO:0000256" key="4">
    <source>
        <dbReference type="ARBA" id="ARBA00022989"/>
    </source>
</evidence>
<evidence type="ECO:0000256" key="1">
    <source>
        <dbReference type="ARBA" id="ARBA00004141"/>
    </source>
</evidence>
<dbReference type="GO" id="GO:0016020">
    <property type="term" value="C:membrane"/>
    <property type="evidence" value="ECO:0007669"/>
    <property type="project" value="UniProtKB-SubCell"/>
</dbReference>
<reference evidence="7 8" key="1">
    <citation type="submission" date="2016-12" db="EMBL/GenBank/DDBJ databases">
        <title>The draft genome sequence of Actinophytocola xinjiangensis.</title>
        <authorList>
            <person name="Wang W."/>
            <person name="Yuan L."/>
        </authorList>
    </citation>
    <scope>NUCLEOTIDE SEQUENCE [LARGE SCALE GENOMIC DNA]</scope>
    <source>
        <strain evidence="7 8">CGMCC 4.4663</strain>
    </source>
</reference>
<keyword evidence="3 6" id="KW-0812">Transmembrane</keyword>
<feature type="transmembrane region" description="Helical" evidence="6">
    <location>
        <begin position="102"/>
        <end position="120"/>
    </location>
</feature>
<evidence type="ECO:0000256" key="6">
    <source>
        <dbReference type="SAM" id="Phobius"/>
    </source>
</evidence>